<dbReference type="PANTHER" id="PTHR24198:SF165">
    <property type="entry name" value="ANKYRIN REPEAT-CONTAINING PROTEIN-RELATED"/>
    <property type="match status" value="1"/>
</dbReference>
<dbReference type="Pfam" id="PF12796">
    <property type="entry name" value="Ank_2"/>
    <property type="match status" value="2"/>
</dbReference>
<keyword evidence="1" id="KW-0677">Repeat</keyword>
<dbReference type="InterPro" id="IPR036770">
    <property type="entry name" value="Ankyrin_rpt-contain_sf"/>
</dbReference>
<evidence type="ECO:0000313" key="3">
    <source>
        <dbReference type="EMBL" id="QHT25948.1"/>
    </source>
</evidence>
<dbReference type="EMBL" id="MN739776">
    <property type="protein sequence ID" value="QHT25948.1"/>
    <property type="molecule type" value="Genomic_DNA"/>
</dbReference>
<reference evidence="3" key="1">
    <citation type="journal article" date="2020" name="Nature">
        <title>Giant virus diversity and host interactions through global metagenomics.</title>
        <authorList>
            <person name="Schulz F."/>
            <person name="Roux S."/>
            <person name="Paez-Espino D."/>
            <person name="Jungbluth S."/>
            <person name="Walsh D.A."/>
            <person name="Denef V.J."/>
            <person name="McMahon K.D."/>
            <person name="Konstantinidis K.T."/>
            <person name="Eloe-Fadrosh E.A."/>
            <person name="Kyrpides N.C."/>
            <person name="Woyke T."/>
        </authorList>
    </citation>
    <scope>NUCLEOTIDE SEQUENCE</scope>
    <source>
        <strain evidence="3">GVMAG-M-3300023179-27</strain>
    </source>
</reference>
<proteinExistence type="predicted"/>
<name>A0A6C0EAR2_9ZZZZ</name>
<protein>
    <submittedName>
        <fullName evidence="3">Uncharacterized protein</fullName>
    </submittedName>
</protein>
<keyword evidence="2" id="KW-0040">ANK repeat</keyword>
<dbReference type="AlphaFoldDB" id="A0A6C0EAR2"/>
<dbReference type="SMART" id="SM00248">
    <property type="entry name" value="ANK"/>
    <property type="match status" value="5"/>
</dbReference>
<organism evidence="3">
    <name type="scientific">viral metagenome</name>
    <dbReference type="NCBI Taxonomy" id="1070528"/>
    <lineage>
        <taxon>unclassified sequences</taxon>
        <taxon>metagenomes</taxon>
        <taxon>organismal metagenomes</taxon>
    </lineage>
</organism>
<dbReference type="PROSITE" id="PS50088">
    <property type="entry name" value="ANK_REPEAT"/>
    <property type="match status" value="1"/>
</dbReference>
<dbReference type="SUPFAM" id="SSF48403">
    <property type="entry name" value="Ankyrin repeat"/>
    <property type="match status" value="1"/>
</dbReference>
<evidence type="ECO:0000256" key="2">
    <source>
        <dbReference type="ARBA" id="ARBA00023043"/>
    </source>
</evidence>
<accession>A0A6C0EAR2</accession>
<dbReference type="PANTHER" id="PTHR24198">
    <property type="entry name" value="ANKYRIN REPEAT AND PROTEIN KINASE DOMAIN-CONTAINING PROTEIN"/>
    <property type="match status" value="1"/>
</dbReference>
<dbReference type="InterPro" id="IPR002110">
    <property type="entry name" value="Ankyrin_rpt"/>
</dbReference>
<dbReference type="Gene3D" id="1.25.40.20">
    <property type="entry name" value="Ankyrin repeat-containing domain"/>
    <property type="match status" value="1"/>
</dbReference>
<evidence type="ECO:0000256" key="1">
    <source>
        <dbReference type="ARBA" id="ARBA00022737"/>
    </source>
</evidence>
<sequence length="654" mass="77189">MDDILKYINNNEWEKAIDKLKSENMLNKSITGAGNILHFACIRGNEDIIFKLVKDKDIDILKRNKSYENCLMLLLKNGWNDIAKKLYNKYPELLNTFDDDRHTPLNYARQDIFEDMVDTIIKNKMTYIFDYRNNKHRSILNHLIDENMDVSIIKKICKHANINKFTYMPFLHCAVAYQKPEIVKVLLECGAEVDLLSKNDSTALSSITKFRNLTLELEDIIKILVNNGANVSMVDYSTQETIIHWTIRIGNHDILKFLVEHTTKYNVPNSWGDTYAHQLLMGFVSGIKNIMDKELIIQIVKNTDINHRNVNGYTLYDIYEGLAEKTNEFDYLKEYIKKQNDEIGKINMTLTKVPKYPRWNTSSKMDPIYILCLLKRHKNLTVPINKNTDDEHNMQALLTQMQNFPDNIIGRANVKLFSSIDLYSAYQRINKYMLSFRLIWKSNDDCIIDRNFDTSMIECFKSNRRFVFLNLTMVFDYGLHSNGILIDKKRKTLMRFEPYGFVNRNIYKFDMMLTQRIADISKEPYKCIELTEFEDYRLQHFSQEYDRTITKQGDPGGYCHAWVLWFIELIVSNEDEDLHFVLKNAYDKIVTGYKGWHDSLLEFIRSYAYVLDKEKNKIFDELNISDYKYNTELSDDVLEVINKYCSEEINKILN</sequence>